<keyword evidence="7 10" id="KW-0067">ATP-binding</keyword>
<evidence type="ECO:0000256" key="3">
    <source>
        <dbReference type="ARBA" id="ARBA00022705"/>
    </source>
</evidence>
<dbReference type="GO" id="GO:0005524">
    <property type="term" value="F:ATP binding"/>
    <property type="evidence" value="ECO:0007669"/>
    <property type="project" value="UniProtKB-UniRule"/>
</dbReference>
<dbReference type="InterPro" id="IPR031327">
    <property type="entry name" value="MCM"/>
</dbReference>
<reference evidence="14" key="1">
    <citation type="submission" date="2023-08" db="EMBL/GenBank/DDBJ databases">
        <authorList>
            <person name="Chen Y."/>
            <person name="Shah S."/>
            <person name="Dougan E. K."/>
            <person name="Thang M."/>
            <person name="Chan C."/>
        </authorList>
    </citation>
    <scope>NUCLEOTIDE SEQUENCE</scope>
</reference>
<name>A0AA36NI92_9DINO</name>
<keyword evidence="3 11" id="KW-0235">DNA replication</keyword>
<keyword evidence="5 11" id="KW-0378">Hydrolase</keyword>
<dbReference type="SUPFAM" id="SSF52540">
    <property type="entry name" value="P-loop containing nucleoside triphosphate hydrolases"/>
    <property type="match status" value="1"/>
</dbReference>
<dbReference type="GO" id="GO:0017116">
    <property type="term" value="F:single-stranded DNA helicase activity"/>
    <property type="evidence" value="ECO:0007669"/>
    <property type="project" value="TreeGrafter"/>
</dbReference>
<dbReference type="GO" id="GO:0005634">
    <property type="term" value="C:nucleus"/>
    <property type="evidence" value="ECO:0007669"/>
    <property type="project" value="UniProtKB-SubCell"/>
</dbReference>
<dbReference type="InterPro" id="IPR008047">
    <property type="entry name" value="MCM_4"/>
</dbReference>
<dbReference type="Pfam" id="PF17855">
    <property type="entry name" value="MCM_lid"/>
    <property type="match status" value="1"/>
</dbReference>
<dbReference type="Gene3D" id="2.40.50.140">
    <property type="entry name" value="Nucleic acid-binding proteins"/>
    <property type="match status" value="1"/>
</dbReference>
<dbReference type="GO" id="GO:0042555">
    <property type="term" value="C:MCM complex"/>
    <property type="evidence" value="ECO:0007669"/>
    <property type="project" value="UniProtKB-UniRule"/>
</dbReference>
<gene>
    <name evidence="14" type="ORF">EVOR1521_LOCUS29468</name>
</gene>
<comment type="subunit">
    <text evidence="11">Component of the MCM2-7 complex.</text>
</comment>
<dbReference type="Pfam" id="PF14551">
    <property type="entry name" value="MCM_N"/>
    <property type="match status" value="1"/>
</dbReference>
<keyword evidence="8 10" id="KW-0238">DNA-binding</keyword>
<dbReference type="GO" id="GO:0000727">
    <property type="term" value="P:double-strand break repair via break-induced replication"/>
    <property type="evidence" value="ECO:0007669"/>
    <property type="project" value="TreeGrafter"/>
</dbReference>
<dbReference type="GO" id="GO:0003697">
    <property type="term" value="F:single-stranded DNA binding"/>
    <property type="evidence" value="ECO:0007669"/>
    <property type="project" value="TreeGrafter"/>
</dbReference>
<protein>
    <recommendedName>
        <fullName evidence="11">DNA replication licensing factor MCM4</fullName>
        <ecNumber evidence="11">3.6.4.12</ecNumber>
    </recommendedName>
</protein>
<evidence type="ECO:0000256" key="1">
    <source>
        <dbReference type="ARBA" id="ARBA00004123"/>
    </source>
</evidence>
<dbReference type="FunFam" id="3.40.50.300:FF:000826">
    <property type="entry name" value="Replicative DNA helicase Mcm"/>
    <property type="match status" value="1"/>
</dbReference>
<dbReference type="GO" id="GO:1902975">
    <property type="term" value="P:mitotic DNA replication initiation"/>
    <property type="evidence" value="ECO:0007669"/>
    <property type="project" value="TreeGrafter"/>
</dbReference>
<evidence type="ECO:0000256" key="10">
    <source>
        <dbReference type="RuleBase" id="RU004070"/>
    </source>
</evidence>
<evidence type="ECO:0000256" key="8">
    <source>
        <dbReference type="ARBA" id="ARBA00023125"/>
    </source>
</evidence>
<evidence type="ECO:0000256" key="4">
    <source>
        <dbReference type="ARBA" id="ARBA00022741"/>
    </source>
</evidence>
<dbReference type="SUPFAM" id="SSF50249">
    <property type="entry name" value="Nucleic acid-binding proteins"/>
    <property type="match status" value="1"/>
</dbReference>
<dbReference type="Pfam" id="PF00493">
    <property type="entry name" value="MCM"/>
    <property type="match status" value="1"/>
</dbReference>
<dbReference type="EMBL" id="CAUJNA010003694">
    <property type="protein sequence ID" value="CAJ1407869.1"/>
    <property type="molecule type" value="Genomic_DNA"/>
</dbReference>
<dbReference type="InterPro" id="IPR036388">
    <property type="entry name" value="WH-like_DNA-bd_sf"/>
</dbReference>
<dbReference type="PRINTS" id="PR01660">
    <property type="entry name" value="MCMPROTEIN4"/>
</dbReference>
<accession>A0AA36NI92</accession>
<dbReference type="PRINTS" id="PR01657">
    <property type="entry name" value="MCMFAMILY"/>
</dbReference>
<evidence type="ECO:0000256" key="5">
    <source>
        <dbReference type="ARBA" id="ARBA00022801"/>
    </source>
</evidence>
<sequence length="751" mass="84571">MEGAFIYGTTINDEEVVKDFRAFVTTHKVDKNEEDATYMKQLRKVWEQQEDKAKGIKFSVEGVHVHQFSPTLYDHLVSYPTEVVPIFDRELWSLSTKELDVEPEELGTCQVQIFNLLDKDCRIMRCMNPTDIERLIMVKGIVIRCSDLTPDMNAAIFRCTTEDCKNEVKIVLNHWTIEEPTKCEMCGASHSFQIIHNDCGFTDRQVLKLQETPELVPDGETPQNVAIVVFDDLVNQVRPGDRVQVTGIYRAAPVQQVRNWRMRSSVYRTYLDAIALEYSKAQRVEAAPNMDNYGLTQASQLPKLSDERDLDPMTFSEDEINWNKRMRELGQETDAEGNRTIIRKLIQSFAPSIFEEDEVKKGLLCQLFGGTPKPISSKGRCRPEINTLLCGDPSTAKSQLLQYSYKLAPRGIYTSGKGSSAVGLTASINKDPVTKELVLESGALVLSDRGLCCIDEFDKMDENARAILHEVMEQQTVSVAKSGIVCSLNARTAILASANPTDSVYNPKLSVVENIKLPKNLMTRFDLIWLMLDKRNRDTDHRLAMHLLSMYSEGGQAARVDPEVDAEAFRRYVTFARQWVFPTLSDEAAATLESSYMDLRNQGSREVITATPRILESLIRLSESLAKMELRETVRAADVHEAVRLLKAATYAAAVDPETGLIDWEQLIVGVSAGKRKRMKDLETLLQELMAERGEAMREDAVKAALNEKLGERKEQLLNDAEFSSALRAAEQAGVLRRHMKMIEPAGPLAS</sequence>
<keyword evidence="6 11" id="KW-0347">Helicase</keyword>
<keyword evidence="15" id="KW-1185">Reference proteome</keyword>
<dbReference type="InterPro" id="IPR012340">
    <property type="entry name" value="NA-bd_OB-fold"/>
</dbReference>
<dbReference type="SMART" id="SM00350">
    <property type="entry name" value="MCM"/>
    <property type="match status" value="1"/>
</dbReference>
<evidence type="ECO:0000256" key="7">
    <source>
        <dbReference type="ARBA" id="ARBA00022840"/>
    </source>
</evidence>
<dbReference type="Gene3D" id="3.30.1640.10">
    <property type="entry name" value="mini-chromosome maintenance (MCM) complex, chain A, domain 1"/>
    <property type="match status" value="1"/>
</dbReference>
<dbReference type="InterPro" id="IPR027925">
    <property type="entry name" value="MCM_N"/>
</dbReference>
<dbReference type="EC" id="3.6.4.12" evidence="11"/>
<dbReference type="PANTHER" id="PTHR11630:SF66">
    <property type="entry name" value="DNA REPLICATION LICENSING FACTOR MCM4"/>
    <property type="match status" value="1"/>
</dbReference>
<evidence type="ECO:0000256" key="9">
    <source>
        <dbReference type="ARBA" id="ARBA00023242"/>
    </source>
</evidence>
<evidence type="ECO:0000256" key="12">
    <source>
        <dbReference type="SAM" id="Coils"/>
    </source>
</evidence>
<dbReference type="Proteomes" id="UP001178507">
    <property type="component" value="Unassembled WGS sequence"/>
</dbReference>
<organism evidence="14 15">
    <name type="scientific">Effrenium voratum</name>
    <dbReference type="NCBI Taxonomy" id="2562239"/>
    <lineage>
        <taxon>Eukaryota</taxon>
        <taxon>Sar</taxon>
        <taxon>Alveolata</taxon>
        <taxon>Dinophyceae</taxon>
        <taxon>Suessiales</taxon>
        <taxon>Symbiodiniaceae</taxon>
        <taxon>Effrenium</taxon>
    </lineage>
</organism>
<evidence type="ECO:0000259" key="13">
    <source>
        <dbReference type="PROSITE" id="PS50051"/>
    </source>
</evidence>
<comment type="caution">
    <text evidence="14">The sequence shown here is derived from an EMBL/GenBank/DDBJ whole genome shotgun (WGS) entry which is preliminary data.</text>
</comment>
<dbReference type="Gene3D" id="2.20.28.10">
    <property type="match status" value="1"/>
</dbReference>
<dbReference type="Gene3D" id="3.40.50.300">
    <property type="entry name" value="P-loop containing nucleotide triphosphate hydrolases"/>
    <property type="match status" value="1"/>
</dbReference>
<feature type="coiled-coil region" evidence="12">
    <location>
        <begin position="672"/>
        <end position="699"/>
    </location>
</feature>
<evidence type="ECO:0000256" key="2">
    <source>
        <dbReference type="ARBA" id="ARBA00008010"/>
    </source>
</evidence>
<evidence type="ECO:0000256" key="6">
    <source>
        <dbReference type="ARBA" id="ARBA00022806"/>
    </source>
</evidence>
<feature type="domain" description="MCM C-terminal AAA(+) ATPase" evidence="13">
    <location>
        <begin position="341"/>
        <end position="547"/>
    </location>
</feature>
<dbReference type="AlphaFoldDB" id="A0AA36NI92"/>
<dbReference type="InterPro" id="IPR001208">
    <property type="entry name" value="MCM_dom"/>
</dbReference>
<dbReference type="PANTHER" id="PTHR11630">
    <property type="entry name" value="DNA REPLICATION LICENSING FACTOR MCM FAMILY MEMBER"/>
    <property type="match status" value="1"/>
</dbReference>
<evidence type="ECO:0000256" key="11">
    <source>
        <dbReference type="RuleBase" id="RU368062"/>
    </source>
</evidence>
<comment type="catalytic activity">
    <reaction evidence="11">
        <text>ATP + H2O = ADP + phosphate + H(+)</text>
        <dbReference type="Rhea" id="RHEA:13065"/>
        <dbReference type="ChEBI" id="CHEBI:15377"/>
        <dbReference type="ChEBI" id="CHEBI:15378"/>
        <dbReference type="ChEBI" id="CHEBI:30616"/>
        <dbReference type="ChEBI" id="CHEBI:43474"/>
        <dbReference type="ChEBI" id="CHEBI:456216"/>
        <dbReference type="EC" id="3.6.4.12"/>
    </reaction>
</comment>
<dbReference type="InterPro" id="IPR033762">
    <property type="entry name" value="MCM_OB"/>
</dbReference>
<dbReference type="FunFam" id="2.20.28.10:FF:000003">
    <property type="entry name" value="DNA helicase"/>
    <property type="match status" value="1"/>
</dbReference>
<dbReference type="InterPro" id="IPR041562">
    <property type="entry name" value="MCM_lid"/>
</dbReference>
<dbReference type="Pfam" id="PF17207">
    <property type="entry name" value="MCM_OB"/>
    <property type="match status" value="1"/>
</dbReference>
<dbReference type="InterPro" id="IPR027417">
    <property type="entry name" value="P-loop_NTPase"/>
</dbReference>
<evidence type="ECO:0000313" key="14">
    <source>
        <dbReference type="EMBL" id="CAJ1407869.1"/>
    </source>
</evidence>
<dbReference type="GO" id="GO:0016787">
    <property type="term" value="F:hydrolase activity"/>
    <property type="evidence" value="ECO:0007669"/>
    <property type="project" value="UniProtKB-KW"/>
</dbReference>
<dbReference type="Gene3D" id="1.10.10.10">
    <property type="entry name" value="Winged helix-like DNA-binding domain superfamily/Winged helix DNA-binding domain"/>
    <property type="match status" value="1"/>
</dbReference>
<keyword evidence="12" id="KW-0175">Coiled coil</keyword>
<comment type="similarity">
    <text evidence="2 10">Belongs to the MCM family.</text>
</comment>
<keyword evidence="9 11" id="KW-0539">Nucleus</keyword>
<evidence type="ECO:0000313" key="15">
    <source>
        <dbReference type="Proteomes" id="UP001178507"/>
    </source>
</evidence>
<dbReference type="PROSITE" id="PS50051">
    <property type="entry name" value="MCM_2"/>
    <property type="match status" value="1"/>
</dbReference>
<dbReference type="GO" id="GO:0006271">
    <property type="term" value="P:DNA strand elongation involved in DNA replication"/>
    <property type="evidence" value="ECO:0007669"/>
    <property type="project" value="TreeGrafter"/>
</dbReference>
<comment type="subcellular location">
    <subcellularLocation>
        <location evidence="1">Nucleus</location>
    </subcellularLocation>
</comment>
<comment type="function">
    <text evidence="11">Acts as component of the MCM2-7 complex (MCM complex) which is the replicative helicase essential for 'once per cell cycle' DNA replication initiation and elongation in eukaryotic cells. The active ATPase sites in the MCM2-7 ring are formed through the interaction surfaces of two neighboring subunits such that a critical structure of a conserved arginine finger motif is provided in trans relative to the ATP-binding site of the Walker A box of the adjacent subunit. The six ATPase active sites, however, are likely to contribute differentially to the complex helicase activity.</text>
</comment>
<proteinExistence type="inferred from homology"/>
<keyword evidence="4 10" id="KW-0547">Nucleotide-binding</keyword>